<feature type="region of interest" description="Disordered" evidence="1">
    <location>
        <begin position="1"/>
        <end position="58"/>
    </location>
</feature>
<evidence type="ECO:0000313" key="3">
    <source>
        <dbReference type="Proteomes" id="UP000464593"/>
    </source>
</evidence>
<feature type="region of interest" description="Disordered" evidence="1">
    <location>
        <begin position="95"/>
        <end position="143"/>
    </location>
</feature>
<reference evidence="2 3" key="1">
    <citation type="submission" date="2019-05" db="EMBL/GenBank/DDBJ databases">
        <title>Complete genome sequence of Pseudomonas Pseudomonas resinovorans.</title>
        <authorList>
            <person name="Chen H.-P."/>
        </authorList>
    </citation>
    <scope>NUCLEOTIDE SEQUENCE [LARGE SCALE GENOMIC DNA]</scope>
    <source>
        <strain evidence="2 3">TCU-CK1</strain>
    </source>
</reference>
<feature type="compositionally biased region" description="Polar residues" evidence="1">
    <location>
        <begin position="25"/>
        <end position="34"/>
    </location>
</feature>
<organism evidence="2 3">
    <name type="scientific">Pseudomonas monteilii</name>
    <dbReference type="NCBI Taxonomy" id="76759"/>
    <lineage>
        <taxon>Bacteria</taxon>
        <taxon>Pseudomonadati</taxon>
        <taxon>Pseudomonadota</taxon>
        <taxon>Gammaproteobacteria</taxon>
        <taxon>Pseudomonadales</taxon>
        <taxon>Pseudomonadaceae</taxon>
        <taxon>Pseudomonas</taxon>
    </lineage>
</organism>
<evidence type="ECO:0000256" key="1">
    <source>
        <dbReference type="SAM" id="MobiDB-lite"/>
    </source>
</evidence>
<gene>
    <name evidence="2" type="ORF">TCK1_1144</name>
</gene>
<dbReference type="Proteomes" id="UP000464593">
    <property type="component" value="Chromosome"/>
</dbReference>
<dbReference type="AlphaFoldDB" id="A0AAE6RA95"/>
<sequence>MTPDWSTSMARKQETPASTADAKGPSSTPESSGVQPEGAGLPTATDAALLPGSGGVAPLVADPVLAIDAPVQKEGPSGAEVVSTAVAGEVLTDPAASTVVTGEPAVTPQTGSSEANAGDDFNKPAVEEQSPANPNPVSLQVYPMRSYMDEGELRRRGGPAYSVPRRHAEELVDRKLASLEPLKE</sequence>
<evidence type="ECO:0000313" key="2">
    <source>
        <dbReference type="EMBL" id="QHB26490.1"/>
    </source>
</evidence>
<feature type="compositionally biased region" description="Polar residues" evidence="1">
    <location>
        <begin position="1"/>
        <end position="18"/>
    </location>
</feature>
<accession>A0AAE6RA95</accession>
<protein>
    <submittedName>
        <fullName evidence="2">Diguanylate phosphodiesterase</fullName>
    </submittedName>
</protein>
<dbReference type="EMBL" id="CP040324">
    <property type="protein sequence ID" value="QHB26490.1"/>
    <property type="molecule type" value="Genomic_DNA"/>
</dbReference>
<name>A0AAE6RA95_9PSED</name>
<proteinExistence type="predicted"/>